<evidence type="ECO:0000256" key="1">
    <source>
        <dbReference type="SAM" id="MobiDB-lite"/>
    </source>
</evidence>
<feature type="compositionally biased region" description="Low complexity" evidence="1">
    <location>
        <begin position="90"/>
        <end position="123"/>
    </location>
</feature>
<dbReference type="AlphaFoldDB" id="A0AAU8DMB3"/>
<feature type="region of interest" description="Disordered" evidence="1">
    <location>
        <begin position="1"/>
        <end position="34"/>
    </location>
</feature>
<protein>
    <recommendedName>
        <fullName evidence="3">Translation initiation factor</fullName>
    </recommendedName>
</protein>
<feature type="compositionally biased region" description="Low complexity" evidence="1">
    <location>
        <begin position="130"/>
        <end position="146"/>
    </location>
</feature>
<evidence type="ECO:0000313" key="2">
    <source>
        <dbReference type="EMBL" id="XCG63119.1"/>
    </source>
</evidence>
<organism evidence="2">
    <name type="scientific">Nakamurella sp. A5-74</name>
    <dbReference type="NCBI Taxonomy" id="3158264"/>
    <lineage>
        <taxon>Bacteria</taxon>
        <taxon>Bacillati</taxon>
        <taxon>Actinomycetota</taxon>
        <taxon>Actinomycetes</taxon>
        <taxon>Nakamurellales</taxon>
        <taxon>Nakamurellaceae</taxon>
        <taxon>Nakamurella</taxon>
    </lineage>
</organism>
<name>A0AAU8DMB3_9ACTN</name>
<dbReference type="EMBL" id="CP159218">
    <property type="protein sequence ID" value="XCG63119.1"/>
    <property type="molecule type" value="Genomic_DNA"/>
</dbReference>
<sequence>MARTPAGLTEEQVGGLRSALEQNKRPKVTVAGQQFGGETTGQVVTVGEPEIEGPEFIQVRVRLDGLTDVLRFAPRELRLPQRGRAAALASTAGAGAPVAGRAPRRAATPKPRAAATAGGVAAAPTPPTPAGATQSATASTAVTTSAESTKSQPVARSAVAPKSAARPRKAAVRPPTVTITMSSSGTDWTVTANRGGKSVLKAAAIAPGVVAAAVELFGEPTVSAAVDEVNGAALSLAQQRAEELRAELAAVESLLAAHRAPRS</sequence>
<feature type="region of interest" description="Disordered" evidence="1">
    <location>
        <begin position="90"/>
        <end position="173"/>
    </location>
</feature>
<evidence type="ECO:0008006" key="3">
    <source>
        <dbReference type="Google" id="ProtNLM"/>
    </source>
</evidence>
<gene>
    <name evidence="2" type="ORF">ABLG96_18215</name>
</gene>
<proteinExistence type="predicted"/>
<reference evidence="2" key="1">
    <citation type="submission" date="2024-05" db="EMBL/GenBank/DDBJ databases">
        <authorList>
            <person name="Cai S.Y."/>
            <person name="Jin L.M."/>
            <person name="Li H.R."/>
        </authorList>
    </citation>
    <scope>NUCLEOTIDE SEQUENCE</scope>
    <source>
        <strain evidence="2">A5-74</strain>
    </source>
</reference>
<accession>A0AAU8DMB3</accession>
<dbReference type="RefSeq" id="WP_353648734.1">
    <property type="nucleotide sequence ID" value="NZ_CP159218.1"/>
</dbReference>
<feature type="compositionally biased region" description="Low complexity" evidence="1">
    <location>
        <begin position="153"/>
        <end position="164"/>
    </location>
</feature>